<dbReference type="AlphaFoldDB" id="A0AAD1X466"/>
<sequence length="299" mass="35295">MENPNTYGPTRQHYVDSHLGSQQQLQTGLMRSIKSTERAAPSLGFIQLRCNPSMPSSLMEEMMKSYCVCFRNQRVHTQENIIPKVPELNQKTPQKLKDHDTKCYEEDKINTKAETDNIFRIRLATELSNYDSEAESEEFTVRRTQTDLSARRDVVFKAVFRRLRKYFVKDFATMSGPRPLQEDYPQRLQEYCKAKFPEVRLDRVSVVFDCIINAKGKLGTIPQEDAQLKEAISKLLYFYSEKKFRLMNDHPEFFHVLLHFINLENLVRMVFKEQRWTFRKKVKAHLKKLETFVTCMLNS</sequence>
<dbReference type="Proteomes" id="UP001295684">
    <property type="component" value="Unassembled WGS sequence"/>
</dbReference>
<evidence type="ECO:0000313" key="1">
    <source>
        <dbReference type="EMBL" id="CAI2360074.1"/>
    </source>
</evidence>
<evidence type="ECO:0000313" key="2">
    <source>
        <dbReference type="Proteomes" id="UP001295684"/>
    </source>
</evidence>
<reference evidence="1" key="1">
    <citation type="submission" date="2023-07" db="EMBL/GenBank/DDBJ databases">
        <authorList>
            <consortium name="AG Swart"/>
            <person name="Singh M."/>
            <person name="Singh A."/>
            <person name="Seah K."/>
            <person name="Emmerich C."/>
        </authorList>
    </citation>
    <scope>NUCLEOTIDE SEQUENCE</scope>
    <source>
        <strain evidence="1">DP1</strain>
    </source>
</reference>
<dbReference type="EMBL" id="CAMPGE010001293">
    <property type="protein sequence ID" value="CAI2360074.1"/>
    <property type="molecule type" value="Genomic_DNA"/>
</dbReference>
<organism evidence="1 2">
    <name type="scientific">Euplotes crassus</name>
    <dbReference type="NCBI Taxonomy" id="5936"/>
    <lineage>
        <taxon>Eukaryota</taxon>
        <taxon>Sar</taxon>
        <taxon>Alveolata</taxon>
        <taxon>Ciliophora</taxon>
        <taxon>Intramacronucleata</taxon>
        <taxon>Spirotrichea</taxon>
        <taxon>Hypotrichia</taxon>
        <taxon>Euplotida</taxon>
        <taxon>Euplotidae</taxon>
        <taxon>Moneuplotes</taxon>
    </lineage>
</organism>
<keyword evidence="2" id="KW-1185">Reference proteome</keyword>
<accession>A0AAD1X466</accession>
<comment type="caution">
    <text evidence="1">The sequence shown here is derived from an EMBL/GenBank/DDBJ whole genome shotgun (WGS) entry which is preliminary data.</text>
</comment>
<gene>
    <name evidence="1" type="ORF">ECRASSUSDP1_LOCUS1371</name>
</gene>
<name>A0AAD1X466_EUPCR</name>
<proteinExistence type="predicted"/>
<protein>
    <submittedName>
        <fullName evidence="1">Uncharacterized protein</fullName>
    </submittedName>
</protein>